<dbReference type="SUPFAM" id="SSF56112">
    <property type="entry name" value="Protein kinase-like (PK-like)"/>
    <property type="match status" value="1"/>
</dbReference>
<dbReference type="AlphaFoldDB" id="A0A445AZT1"/>
<evidence type="ECO:0000256" key="4">
    <source>
        <dbReference type="ARBA" id="ARBA00022741"/>
    </source>
</evidence>
<comment type="subcellular location">
    <subcellularLocation>
        <location evidence="1">Membrane</location>
        <topology evidence="1">Single-pass type I membrane protein</topology>
    </subcellularLocation>
</comment>
<keyword evidence="6" id="KW-0067">ATP-binding</keyword>
<protein>
    <recommendedName>
        <fullName evidence="11">Serine-threonine/tyrosine-protein kinase catalytic domain-containing protein</fullName>
    </recommendedName>
</protein>
<keyword evidence="2" id="KW-0723">Serine/threonine-protein kinase</keyword>
<dbReference type="InterPro" id="IPR001245">
    <property type="entry name" value="Ser-Thr/Tyr_kinase_cat_dom"/>
</dbReference>
<evidence type="ECO:0000256" key="6">
    <source>
        <dbReference type="ARBA" id="ARBA00022840"/>
    </source>
</evidence>
<keyword evidence="10" id="KW-1185">Reference proteome</keyword>
<dbReference type="GO" id="GO:0005524">
    <property type="term" value="F:ATP binding"/>
    <property type="evidence" value="ECO:0007669"/>
    <property type="project" value="UniProtKB-KW"/>
</dbReference>
<evidence type="ECO:0000256" key="3">
    <source>
        <dbReference type="ARBA" id="ARBA00022679"/>
    </source>
</evidence>
<gene>
    <name evidence="9" type="ORF">Ahy_B01g056827</name>
</gene>
<proteinExistence type="predicted"/>
<evidence type="ECO:0000313" key="10">
    <source>
        <dbReference type="Proteomes" id="UP000289738"/>
    </source>
</evidence>
<name>A0A445AZT1_ARAHY</name>
<dbReference type="InterPro" id="IPR011009">
    <property type="entry name" value="Kinase-like_dom_sf"/>
</dbReference>
<evidence type="ECO:0000313" key="9">
    <source>
        <dbReference type="EMBL" id="RYR31886.1"/>
    </source>
</evidence>
<dbReference type="Pfam" id="PF12398">
    <property type="entry name" value="DUF3660"/>
    <property type="match status" value="1"/>
</dbReference>
<dbReference type="PANTHER" id="PTHR27002:SF150">
    <property type="entry name" value="RECEPTOR-LIKE SERINE_THREONINE-PROTEIN KINASE SD1-8"/>
    <property type="match status" value="1"/>
</dbReference>
<dbReference type="EMBL" id="SDMP01000011">
    <property type="protein sequence ID" value="RYR31886.1"/>
    <property type="molecule type" value="Genomic_DNA"/>
</dbReference>
<evidence type="ECO:0000256" key="1">
    <source>
        <dbReference type="ARBA" id="ARBA00004479"/>
    </source>
</evidence>
<evidence type="ECO:0000259" key="8">
    <source>
        <dbReference type="Pfam" id="PF12398"/>
    </source>
</evidence>
<feature type="domain" description="S-locus receptor kinase" evidence="8">
    <location>
        <begin position="8"/>
        <end position="40"/>
    </location>
</feature>
<dbReference type="Gene3D" id="3.30.200.20">
    <property type="entry name" value="Phosphorylase Kinase, domain 1"/>
    <property type="match status" value="2"/>
</dbReference>
<reference evidence="9 10" key="1">
    <citation type="submission" date="2019-01" db="EMBL/GenBank/DDBJ databases">
        <title>Sequencing of cultivated peanut Arachis hypogaea provides insights into genome evolution and oil improvement.</title>
        <authorList>
            <person name="Chen X."/>
        </authorList>
    </citation>
    <scope>NUCLEOTIDE SEQUENCE [LARGE SCALE GENOMIC DNA]</scope>
    <source>
        <strain evidence="10">cv. Fuhuasheng</strain>
        <tissue evidence="9">Leaves</tissue>
    </source>
</reference>
<keyword evidence="3" id="KW-0808">Transferase</keyword>
<dbReference type="GO" id="GO:0004674">
    <property type="term" value="F:protein serine/threonine kinase activity"/>
    <property type="evidence" value="ECO:0007669"/>
    <property type="project" value="UniProtKB-KW"/>
</dbReference>
<keyword evidence="4" id="KW-0547">Nucleotide-binding</keyword>
<evidence type="ECO:0000259" key="7">
    <source>
        <dbReference type="Pfam" id="PF07714"/>
    </source>
</evidence>
<keyword evidence="5" id="KW-0418">Kinase</keyword>
<evidence type="ECO:0008006" key="11">
    <source>
        <dbReference type="Google" id="ProtNLM"/>
    </source>
</evidence>
<dbReference type="STRING" id="3818.A0A445AZT1"/>
<feature type="domain" description="Serine-threonine/tyrosine-protein kinase catalytic" evidence="7">
    <location>
        <begin position="64"/>
        <end position="116"/>
    </location>
</feature>
<dbReference type="InterPro" id="IPR022126">
    <property type="entry name" value="S-locus_recpt_kinase"/>
</dbReference>
<comment type="caution">
    <text evidence="9">The sequence shown here is derived from an EMBL/GenBank/DDBJ whole genome shotgun (WGS) entry which is preliminary data.</text>
</comment>
<dbReference type="Proteomes" id="UP000289738">
    <property type="component" value="Chromosome B01"/>
</dbReference>
<evidence type="ECO:0000256" key="2">
    <source>
        <dbReference type="ARBA" id="ARBA00022527"/>
    </source>
</evidence>
<dbReference type="GO" id="GO:0005886">
    <property type="term" value="C:plasma membrane"/>
    <property type="evidence" value="ECO:0007669"/>
    <property type="project" value="TreeGrafter"/>
</dbReference>
<organism evidence="9 10">
    <name type="scientific">Arachis hypogaea</name>
    <name type="common">Peanut</name>
    <dbReference type="NCBI Taxonomy" id="3818"/>
    <lineage>
        <taxon>Eukaryota</taxon>
        <taxon>Viridiplantae</taxon>
        <taxon>Streptophyta</taxon>
        <taxon>Embryophyta</taxon>
        <taxon>Tracheophyta</taxon>
        <taxon>Spermatophyta</taxon>
        <taxon>Magnoliopsida</taxon>
        <taxon>eudicotyledons</taxon>
        <taxon>Gunneridae</taxon>
        <taxon>Pentapetalae</taxon>
        <taxon>rosids</taxon>
        <taxon>fabids</taxon>
        <taxon>Fabales</taxon>
        <taxon>Fabaceae</taxon>
        <taxon>Papilionoideae</taxon>
        <taxon>50 kb inversion clade</taxon>
        <taxon>dalbergioids sensu lato</taxon>
        <taxon>Dalbergieae</taxon>
        <taxon>Pterocarpus clade</taxon>
        <taxon>Arachis</taxon>
    </lineage>
</organism>
<dbReference type="Pfam" id="PF07714">
    <property type="entry name" value="PK_Tyr_Ser-Thr"/>
    <property type="match status" value="1"/>
</dbReference>
<sequence>MDKSFVFRNDDWLMNEVVPSRRYLGDERNMDDLELSMFDFDTLMMATNNFSQDNKFGEGDFGKYSEQGVEEFKNEVKSIVKIQHRNLIRLLDCCIKKNEKMLVSEYMENRGLDSILFIIVKLASVPNFLCFR</sequence>
<evidence type="ECO:0000256" key="5">
    <source>
        <dbReference type="ARBA" id="ARBA00022777"/>
    </source>
</evidence>
<accession>A0A445AZT1</accession>
<dbReference type="PANTHER" id="PTHR27002">
    <property type="entry name" value="RECEPTOR-LIKE SERINE/THREONINE-PROTEIN KINASE SD1-8"/>
    <property type="match status" value="1"/>
</dbReference>